<evidence type="ECO:0000256" key="1">
    <source>
        <dbReference type="ARBA" id="ARBA00004123"/>
    </source>
</evidence>
<dbReference type="STRING" id="41875.K8ERN0"/>
<dbReference type="InterPro" id="IPR050914">
    <property type="entry name" value="snRNP_SmB/NAA38-like"/>
</dbReference>
<dbReference type="GO" id="GO:0003723">
    <property type="term" value="F:RNA binding"/>
    <property type="evidence" value="ECO:0007669"/>
    <property type="project" value="UniProtKB-KW"/>
</dbReference>
<evidence type="ECO:0000256" key="11">
    <source>
        <dbReference type="SAM" id="MobiDB-lite"/>
    </source>
</evidence>
<dbReference type="GO" id="GO:0071013">
    <property type="term" value="C:catalytic step 2 spliceosome"/>
    <property type="evidence" value="ECO:0007669"/>
    <property type="project" value="TreeGrafter"/>
</dbReference>
<keyword evidence="5" id="KW-0507">mRNA processing</keyword>
<evidence type="ECO:0000256" key="10">
    <source>
        <dbReference type="ARBA" id="ARBA00041355"/>
    </source>
</evidence>
<feature type="compositionally biased region" description="Low complexity" evidence="11">
    <location>
        <begin position="141"/>
        <end position="152"/>
    </location>
</feature>
<dbReference type="GO" id="GO:0005686">
    <property type="term" value="C:U2 snRNP"/>
    <property type="evidence" value="ECO:0007669"/>
    <property type="project" value="TreeGrafter"/>
</dbReference>
<evidence type="ECO:0000313" key="14">
    <source>
        <dbReference type="Proteomes" id="UP000198341"/>
    </source>
</evidence>
<comment type="similarity">
    <text evidence="3">Belongs to the snRNP SmB/SmN family.</text>
</comment>
<dbReference type="KEGG" id="bpg:Bathy18g00730"/>
<dbReference type="EMBL" id="FO082261">
    <property type="protein sequence ID" value="CCO20604.1"/>
    <property type="molecule type" value="Genomic_DNA"/>
</dbReference>
<dbReference type="PANTHER" id="PTHR10701:SF0">
    <property type="entry name" value="SMALL NUCLEAR RIBONUCLEOPROTEIN-ASSOCIATED PROTEIN B"/>
    <property type="match status" value="1"/>
</dbReference>
<dbReference type="GeneID" id="19010748"/>
<evidence type="ECO:0000256" key="4">
    <source>
        <dbReference type="ARBA" id="ARBA00022490"/>
    </source>
</evidence>
<evidence type="ECO:0000256" key="3">
    <source>
        <dbReference type="ARBA" id="ARBA00009123"/>
    </source>
</evidence>
<feature type="domain" description="Sm" evidence="12">
    <location>
        <begin position="5"/>
        <end position="97"/>
    </location>
</feature>
<dbReference type="Proteomes" id="UP000198341">
    <property type="component" value="Chromosome 18"/>
</dbReference>
<evidence type="ECO:0000256" key="8">
    <source>
        <dbReference type="ARBA" id="ARBA00023242"/>
    </source>
</evidence>
<dbReference type="GO" id="GO:0070990">
    <property type="term" value="F:snRNP binding"/>
    <property type="evidence" value="ECO:0007669"/>
    <property type="project" value="TreeGrafter"/>
</dbReference>
<dbReference type="PANTHER" id="PTHR10701">
    <property type="entry name" value="SMALL NUCLEAR RIBONUCLEOPROTEIN-ASSOCIATED PROTEIN B AND N"/>
    <property type="match status" value="1"/>
</dbReference>
<dbReference type="InterPro" id="IPR001163">
    <property type="entry name" value="Sm_dom_euk/arc"/>
</dbReference>
<dbReference type="InterPro" id="IPR010920">
    <property type="entry name" value="LSM_dom_sf"/>
</dbReference>
<keyword evidence="6" id="KW-0694">RNA-binding</keyword>
<protein>
    <recommendedName>
        <fullName evidence="10">Sm protein B</fullName>
    </recommendedName>
</protein>
<evidence type="ECO:0000256" key="6">
    <source>
        <dbReference type="ARBA" id="ARBA00022884"/>
    </source>
</evidence>
<evidence type="ECO:0000256" key="7">
    <source>
        <dbReference type="ARBA" id="ARBA00023187"/>
    </source>
</evidence>
<keyword evidence="14" id="KW-1185">Reference proteome</keyword>
<feature type="compositionally biased region" description="Gly residues" evidence="11">
    <location>
        <begin position="111"/>
        <end position="120"/>
    </location>
</feature>
<evidence type="ECO:0000256" key="5">
    <source>
        <dbReference type="ARBA" id="ARBA00022664"/>
    </source>
</evidence>
<dbReference type="GO" id="GO:0005682">
    <property type="term" value="C:U5 snRNP"/>
    <property type="evidence" value="ECO:0007669"/>
    <property type="project" value="TreeGrafter"/>
</dbReference>
<keyword evidence="8" id="KW-0539">Nucleus</keyword>
<dbReference type="Gene3D" id="2.30.30.100">
    <property type="match status" value="1"/>
</dbReference>
<feature type="compositionally biased region" description="Low complexity" evidence="11">
    <location>
        <begin position="121"/>
        <end position="134"/>
    </location>
</feature>
<evidence type="ECO:0000259" key="12">
    <source>
        <dbReference type="PROSITE" id="PS52002"/>
    </source>
</evidence>
<dbReference type="GO" id="GO:0046540">
    <property type="term" value="C:U4/U6 x U5 tri-snRNP complex"/>
    <property type="evidence" value="ECO:0007669"/>
    <property type="project" value="TreeGrafter"/>
</dbReference>
<keyword evidence="7" id="KW-0508">mRNA splicing</keyword>
<gene>
    <name evidence="13" type="ordered locus">Bathy18g00730</name>
</gene>
<keyword evidence="9" id="KW-0687">Ribonucleoprotein</keyword>
<dbReference type="CDD" id="cd01717">
    <property type="entry name" value="Sm_B"/>
    <property type="match status" value="1"/>
</dbReference>
<keyword evidence="4" id="KW-0963">Cytoplasm</keyword>
<sequence>MVAVNRTTKMLSFINHRIRATIVDGRQIVGRFVAFDRHMNLVLADSEEFRKLPKKKKTNTTTKEEDDEDAGGDVRRVLGFVLLRGEEVVSVAVEGPPIRVKKISSQKQGADAGGIPGGGVARPAGRGAPMMMPGMMPPPGLGQQQPSSGPPGMMMPPPGFRPGMGPQ</sequence>
<evidence type="ECO:0000313" key="13">
    <source>
        <dbReference type="EMBL" id="CCO20604.1"/>
    </source>
</evidence>
<dbReference type="GO" id="GO:0000398">
    <property type="term" value="P:mRNA splicing, via spliceosome"/>
    <property type="evidence" value="ECO:0007669"/>
    <property type="project" value="TreeGrafter"/>
</dbReference>
<reference evidence="13 14" key="1">
    <citation type="submission" date="2011-10" db="EMBL/GenBank/DDBJ databases">
        <authorList>
            <person name="Genoscope - CEA"/>
        </authorList>
    </citation>
    <scope>NUCLEOTIDE SEQUENCE [LARGE SCALE GENOMIC DNA]</scope>
    <source>
        <strain evidence="13 14">RCC 1105</strain>
    </source>
</reference>
<dbReference type="InterPro" id="IPR047575">
    <property type="entry name" value="Sm"/>
</dbReference>
<dbReference type="PROSITE" id="PS52002">
    <property type="entry name" value="SM"/>
    <property type="match status" value="1"/>
</dbReference>
<accession>K8ERN0</accession>
<dbReference type="AlphaFoldDB" id="K8ERN0"/>
<dbReference type="GO" id="GO:0005685">
    <property type="term" value="C:U1 snRNP"/>
    <property type="evidence" value="ECO:0007669"/>
    <property type="project" value="TreeGrafter"/>
</dbReference>
<dbReference type="Pfam" id="PF01423">
    <property type="entry name" value="LSM"/>
    <property type="match status" value="1"/>
</dbReference>
<name>K8ERN0_9CHLO</name>
<dbReference type="GO" id="GO:0005687">
    <property type="term" value="C:U4 snRNP"/>
    <property type="evidence" value="ECO:0007669"/>
    <property type="project" value="TreeGrafter"/>
</dbReference>
<proteinExistence type="inferred from homology"/>
<evidence type="ECO:0000256" key="9">
    <source>
        <dbReference type="ARBA" id="ARBA00023274"/>
    </source>
</evidence>
<feature type="region of interest" description="Disordered" evidence="11">
    <location>
        <begin position="104"/>
        <end position="167"/>
    </location>
</feature>
<dbReference type="GO" id="GO:0005737">
    <property type="term" value="C:cytoplasm"/>
    <property type="evidence" value="ECO:0007669"/>
    <property type="project" value="UniProtKB-SubCell"/>
</dbReference>
<dbReference type="RefSeq" id="XP_007508113.1">
    <property type="nucleotide sequence ID" value="XM_007508051.1"/>
</dbReference>
<organism evidence="13 14">
    <name type="scientific">Bathycoccus prasinos</name>
    <dbReference type="NCBI Taxonomy" id="41875"/>
    <lineage>
        <taxon>Eukaryota</taxon>
        <taxon>Viridiplantae</taxon>
        <taxon>Chlorophyta</taxon>
        <taxon>Mamiellophyceae</taxon>
        <taxon>Mamiellales</taxon>
        <taxon>Bathycoccaceae</taxon>
        <taxon>Bathycoccus</taxon>
    </lineage>
</organism>
<evidence type="ECO:0000256" key="2">
    <source>
        <dbReference type="ARBA" id="ARBA00004496"/>
    </source>
</evidence>
<comment type="subcellular location">
    <subcellularLocation>
        <location evidence="2">Cytoplasm</location>
    </subcellularLocation>
    <subcellularLocation>
        <location evidence="1">Nucleus</location>
    </subcellularLocation>
</comment>
<dbReference type="GO" id="GO:0071004">
    <property type="term" value="C:U2-type prespliceosome"/>
    <property type="evidence" value="ECO:0007669"/>
    <property type="project" value="TreeGrafter"/>
</dbReference>
<dbReference type="SUPFAM" id="SSF50182">
    <property type="entry name" value="Sm-like ribonucleoproteins"/>
    <property type="match status" value="1"/>
</dbReference>
<dbReference type="eggNOG" id="KOG3168">
    <property type="taxonomic scope" value="Eukaryota"/>
</dbReference>
<dbReference type="SMART" id="SM00651">
    <property type="entry name" value="Sm"/>
    <property type="match status" value="1"/>
</dbReference>
<dbReference type="OrthoDB" id="2020720at2759"/>